<proteinExistence type="predicted"/>
<organism evidence="2 3">
    <name type="scientific">Nocardioides jiangxiensis</name>
    <dbReference type="NCBI Taxonomy" id="3064524"/>
    <lineage>
        <taxon>Bacteria</taxon>
        <taxon>Bacillati</taxon>
        <taxon>Actinomycetota</taxon>
        <taxon>Actinomycetes</taxon>
        <taxon>Propionibacteriales</taxon>
        <taxon>Nocardioidaceae</taxon>
        <taxon>Nocardioides</taxon>
    </lineage>
</organism>
<dbReference type="SUPFAM" id="SSF54427">
    <property type="entry name" value="NTF2-like"/>
    <property type="match status" value="1"/>
</dbReference>
<protein>
    <submittedName>
        <fullName evidence="2">Nuclear transport factor 2 family protein</fullName>
    </submittedName>
</protein>
<comment type="caution">
    <text evidence="2">The sequence shown here is derived from an EMBL/GenBank/DDBJ whole genome shotgun (WGS) entry which is preliminary data.</text>
</comment>
<dbReference type="Proteomes" id="UP001233314">
    <property type="component" value="Unassembled WGS sequence"/>
</dbReference>
<name>A0ABT9AZC8_9ACTN</name>
<dbReference type="EMBL" id="JAUQTA010000001">
    <property type="protein sequence ID" value="MDO7867802.1"/>
    <property type="molecule type" value="Genomic_DNA"/>
</dbReference>
<evidence type="ECO:0000313" key="3">
    <source>
        <dbReference type="Proteomes" id="UP001233314"/>
    </source>
</evidence>
<dbReference type="InterPro" id="IPR032710">
    <property type="entry name" value="NTF2-like_dom_sf"/>
</dbReference>
<accession>A0ABT9AZC8</accession>
<dbReference type="Pfam" id="PF14534">
    <property type="entry name" value="DUF4440"/>
    <property type="match status" value="1"/>
</dbReference>
<evidence type="ECO:0000259" key="1">
    <source>
        <dbReference type="Pfam" id="PF14534"/>
    </source>
</evidence>
<keyword evidence="3" id="KW-1185">Reference proteome</keyword>
<sequence length="112" mass="11971">MSDEEQVVALERSLLTDEVRRDPAAVAGLLAADWSGIPASGVLWSRDDAVEAIAPYDEPVSFDLTRVERLAAGALLVLGRVSGGGGSVLTSSLWLRAGHTWVQRFHQSTPES</sequence>
<evidence type="ECO:0000313" key="2">
    <source>
        <dbReference type="EMBL" id="MDO7867802.1"/>
    </source>
</evidence>
<dbReference type="InterPro" id="IPR027843">
    <property type="entry name" value="DUF4440"/>
</dbReference>
<reference evidence="2 3" key="1">
    <citation type="submission" date="2023-07" db="EMBL/GenBank/DDBJ databases">
        <title>Nocardioides sp. nov WY-20 isolated from soil.</title>
        <authorList>
            <person name="Liu B."/>
            <person name="Wan Y."/>
        </authorList>
    </citation>
    <scope>NUCLEOTIDE SEQUENCE [LARGE SCALE GENOMIC DNA]</scope>
    <source>
        <strain evidence="2 3">WY-20</strain>
    </source>
</reference>
<feature type="domain" description="DUF4440" evidence="1">
    <location>
        <begin position="7"/>
        <end position="102"/>
    </location>
</feature>
<dbReference type="Gene3D" id="3.10.450.50">
    <property type="match status" value="1"/>
</dbReference>
<gene>
    <name evidence="2" type="ORF">Q5722_05400</name>
</gene>